<keyword evidence="1" id="KW-0472">Membrane</keyword>
<dbReference type="RefSeq" id="WP_073372544.1">
    <property type="nucleotide sequence ID" value="NZ_CP017813.1"/>
</dbReference>
<organism evidence="2 3">
    <name type="scientific">Mycoplasmopsis pullorum</name>
    <dbReference type="NCBI Taxonomy" id="48003"/>
    <lineage>
        <taxon>Bacteria</taxon>
        <taxon>Bacillati</taxon>
        <taxon>Mycoplasmatota</taxon>
        <taxon>Mycoplasmoidales</taxon>
        <taxon>Metamycoplasmataceae</taxon>
        <taxon>Mycoplasmopsis</taxon>
    </lineage>
</organism>
<dbReference type="Proteomes" id="UP000184322">
    <property type="component" value="Chromosome"/>
</dbReference>
<feature type="transmembrane region" description="Helical" evidence="1">
    <location>
        <begin position="100"/>
        <end position="127"/>
    </location>
</feature>
<keyword evidence="1" id="KW-0812">Transmembrane</keyword>
<proteinExistence type="predicted"/>
<evidence type="ECO:0000313" key="3">
    <source>
        <dbReference type="Proteomes" id="UP000184322"/>
    </source>
</evidence>
<dbReference type="EMBL" id="CP017813">
    <property type="protein sequence ID" value="APJ38541.1"/>
    <property type="molecule type" value="Genomic_DNA"/>
</dbReference>
<keyword evidence="1" id="KW-1133">Transmembrane helix</keyword>
<dbReference type="KEGG" id="mpul:BLA55_02630"/>
<evidence type="ECO:0000313" key="2">
    <source>
        <dbReference type="EMBL" id="APJ38541.1"/>
    </source>
</evidence>
<reference evidence="3" key="1">
    <citation type="submission" date="2016-10" db="EMBL/GenBank/DDBJ databases">
        <authorList>
            <person name="Beylefeld A."/>
            <person name="Abolnik C."/>
        </authorList>
    </citation>
    <scope>NUCLEOTIDE SEQUENCE [LARGE SCALE GENOMIC DNA]</scope>
    <source>
        <strain evidence="3">B359_6</strain>
    </source>
</reference>
<evidence type="ECO:0000256" key="1">
    <source>
        <dbReference type="SAM" id="Phobius"/>
    </source>
</evidence>
<name>A0A1L4FSE9_9BACT</name>
<sequence>MNSQDLQKFLYMFLNWEKAQSWTWLAIIIVVTIGFLIGFFFKLRGLIATVITLIVSFGLALVLAYAFKGLIVKIPIEAFAQSDFGKSENAEKSIQQITNIAFSIVIPLLSLALSIFGFIIMLPILIVTHTKAQRRKRLENRFKKEVIQTIVTETHEVSNTNDEALTQSEIQEKTNNLIQKLIDPKSPFLVNLFKKLAFGAGLTLVMLPSAGLVTNVMSPDAKGANTSFTKFGVKVATFWQGRPIYEPIELIKALMESSKMTEEQIQEEKKKESSVVLVKKVETDEKGEEREVEVPATIEEAYPVLTKTENTEIFKPLVVATKVVDTDIAKETIKENKELVKSLLEYEKLDELLDQSLGNRKIQAHDIDKVIEELEKLTENENFETMDFSKLGLPEEAALAIDTFRYTKNELLPKSGIEVNDLKEIGTKLLDKFTDSSVSKEDKNRLINTALKFIGIDVENTN</sequence>
<feature type="transmembrane region" description="Helical" evidence="1">
    <location>
        <begin position="22"/>
        <end position="41"/>
    </location>
</feature>
<keyword evidence="3" id="KW-1185">Reference proteome</keyword>
<dbReference type="AlphaFoldDB" id="A0A1L4FSE9"/>
<accession>A0A1L4FSE9</accession>
<gene>
    <name evidence="2" type="ORF">BLA55_02630</name>
</gene>
<dbReference type="STRING" id="48003.BLA55_02630"/>
<feature type="transmembrane region" description="Helical" evidence="1">
    <location>
        <begin position="46"/>
        <end position="67"/>
    </location>
</feature>
<protein>
    <submittedName>
        <fullName evidence="2">Uncharacterized protein</fullName>
    </submittedName>
</protein>